<protein>
    <submittedName>
        <fullName evidence="1">Alpha/beta hydrolase</fullName>
    </submittedName>
</protein>
<dbReference type="GO" id="GO:0016787">
    <property type="term" value="F:hydrolase activity"/>
    <property type="evidence" value="ECO:0007669"/>
    <property type="project" value="UniProtKB-KW"/>
</dbReference>
<reference evidence="1 2" key="1">
    <citation type="journal article" date="2019" name="Environ. Microbiol.">
        <title>An active ?-lactamase is a part of an orchestrated cell wall stress resistance network of Bacillus subtilis and related rhizosphere species.</title>
        <authorList>
            <person name="Bucher T."/>
            <person name="Keren-Paz A."/>
            <person name="Hausser J."/>
            <person name="Olender T."/>
            <person name="Cytryn E."/>
            <person name="Kolodkin-Gal I."/>
        </authorList>
    </citation>
    <scope>NUCLEOTIDE SEQUENCE [LARGE SCALE GENOMIC DNA]</scope>
    <source>
        <strain evidence="1 2">I5</strain>
    </source>
</reference>
<name>A0A4U3AL87_9BACI</name>
<dbReference type="SUPFAM" id="SSF53474">
    <property type="entry name" value="alpha/beta-Hydrolases"/>
    <property type="match status" value="1"/>
</dbReference>
<dbReference type="InterPro" id="IPR029058">
    <property type="entry name" value="AB_hydrolase_fold"/>
</dbReference>
<dbReference type="AlphaFoldDB" id="A0A4U3AL87"/>
<dbReference type="Proteomes" id="UP000305222">
    <property type="component" value="Unassembled WGS sequence"/>
</dbReference>
<organism evidence="1 2">
    <name type="scientific">Bacillus wiedmannii</name>
    <dbReference type="NCBI Taxonomy" id="1890302"/>
    <lineage>
        <taxon>Bacteria</taxon>
        <taxon>Bacillati</taxon>
        <taxon>Bacillota</taxon>
        <taxon>Bacilli</taxon>
        <taxon>Bacillales</taxon>
        <taxon>Bacillaceae</taxon>
        <taxon>Bacillus</taxon>
        <taxon>Bacillus cereus group</taxon>
    </lineage>
</organism>
<evidence type="ECO:0000313" key="2">
    <source>
        <dbReference type="Proteomes" id="UP000305222"/>
    </source>
</evidence>
<keyword evidence="1" id="KW-0378">Hydrolase</keyword>
<gene>
    <name evidence="1" type="ORF">FC699_28460</name>
</gene>
<dbReference type="Gene3D" id="3.40.50.1820">
    <property type="entry name" value="alpha/beta hydrolase"/>
    <property type="match status" value="1"/>
</dbReference>
<proteinExistence type="predicted"/>
<comment type="caution">
    <text evidence="1">The sequence shown here is derived from an EMBL/GenBank/DDBJ whole genome shotgun (WGS) entry which is preliminary data.</text>
</comment>
<dbReference type="EMBL" id="SZON01002252">
    <property type="protein sequence ID" value="TKI88190.1"/>
    <property type="molecule type" value="Genomic_DNA"/>
</dbReference>
<sequence length="99" mass="11450">MVKCIEEYVQVDDFKMYTKKFQGKKLQPVIIMEAGYGDYSKTWDHIAEELTEYGTVLTYDRAGLGKSGKSSKRRISSEMVKDLRSCLAQLRLKPPYIFV</sequence>
<accession>A0A4U3AL87</accession>
<evidence type="ECO:0000313" key="1">
    <source>
        <dbReference type="EMBL" id="TKI88190.1"/>
    </source>
</evidence>
<feature type="non-terminal residue" evidence="1">
    <location>
        <position position="99"/>
    </location>
</feature>